<dbReference type="EMBL" id="FMKA01000019">
    <property type="protein sequence ID" value="SCP98322.1"/>
    <property type="molecule type" value="Genomic_DNA"/>
</dbReference>
<dbReference type="OrthoDB" id="10012393at2"/>
<keyword evidence="3" id="KW-1185">Reference proteome</keyword>
<dbReference type="STRING" id="1619234.SAMN05421730_101930"/>
<dbReference type="RefSeq" id="WP_091235271.1">
    <property type="nucleotide sequence ID" value="NZ_FMKA01000019.1"/>
</dbReference>
<organism evidence="2 3">
    <name type="scientific">Anaerobium acetethylicum</name>
    <dbReference type="NCBI Taxonomy" id="1619234"/>
    <lineage>
        <taxon>Bacteria</taxon>
        <taxon>Bacillati</taxon>
        <taxon>Bacillota</taxon>
        <taxon>Clostridia</taxon>
        <taxon>Lachnospirales</taxon>
        <taxon>Lachnospiraceae</taxon>
        <taxon>Anaerobium</taxon>
    </lineage>
</organism>
<protein>
    <submittedName>
        <fullName evidence="2">Uncharacterized protein</fullName>
    </submittedName>
</protein>
<sequence length="140" mass="16009">MDEQRVKKIRRNTTIATVLTLVPIAAYLIYTIASGSRNIMVFQILVGVALFTMIILTDVVEPFLLKQFENITPEKKTAYLKYLGIDILSVACLGYFVLTMGMETTNNTGLYAALGYFVLSRYRRKLKTEFTEFESRDEQN</sequence>
<feature type="transmembrane region" description="Helical" evidence="1">
    <location>
        <begin position="79"/>
        <end position="98"/>
    </location>
</feature>
<feature type="transmembrane region" description="Helical" evidence="1">
    <location>
        <begin position="12"/>
        <end position="33"/>
    </location>
</feature>
<feature type="transmembrane region" description="Helical" evidence="1">
    <location>
        <begin position="39"/>
        <end position="59"/>
    </location>
</feature>
<keyword evidence="1" id="KW-0812">Transmembrane</keyword>
<dbReference type="Proteomes" id="UP000199315">
    <property type="component" value="Unassembled WGS sequence"/>
</dbReference>
<evidence type="ECO:0000313" key="2">
    <source>
        <dbReference type="EMBL" id="SCP98322.1"/>
    </source>
</evidence>
<accession>A0A1D3TVZ3</accession>
<dbReference type="AlphaFoldDB" id="A0A1D3TVZ3"/>
<evidence type="ECO:0000256" key="1">
    <source>
        <dbReference type="SAM" id="Phobius"/>
    </source>
</evidence>
<name>A0A1D3TVZ3_9FIRM</name>
<keyword evidence="1" id="KW-1133">Transmembrane helix</keyword>
<keyword evidence="1" id="KW-0472">Membrane</keyword>
<proteinExistence type="predicted"/>
<evidence type="ECO:0000313" key="3">
    <source>
        <dbReference type="Proteomes" id="UP000199315"/>
    </source>
</evidence>
<gene>
    <name evidence="2" type="ORF">SAMN05421730_101930</name>
</gene>
<reference evidence="2 3" key="1">
    <citation type="submission" date="2016-09" db="EMBL/GenBank/DDBJ databases">
        <authorList>
            <person name="Capua I."/>
            <person name="De Benedictis P."/>
            <person name="Joannis T."/>
            <person name="Lombin L.H."/>
            <person name="Cattoli G."/>
        </authorList>
    </citation>
    <scope>NUCLEOTIDE SEQUENCE [LARGE SCALE GENOMIC DNA]</scope>
    <source>
        <strain evidence="2 3">GluBS11</strain>
    </source>
</reference>